<evidence type="ECO:0000313" key="2">
    <source>
        <dbReference type="EMBL" id="KAJ3567414.1"/>
    </source>
</evidence>
<feature type="region of interest" description="Disordered" evidence="1">
    <location>
        <begin position="126"/>
        <end position="147"/>
    </location>
</feature>
<reference evidence="2" key="1">
    <citation type="submission" date="2022-07" db="EMBL/GenBank/DDBJ databases">
        <title>Genome Sequence of Xylaria arbuscula.</title>
        <authorList>
            <person name="Buettner E."/>
        </authorList>
    </citation>
    <scope>NUCLEOTIDE SEQUENCE</scope>
    <source>
        <strain evidence="2">VT107</strain>
    </source>
</reference>
<protein>
    <submittedName>
        <fullName evidence="2">Uncharacterized protein</fullName>
    </submittedName>
</protein>
<organism evidence="2 3">
    <name type="scientific">Xylaria arbuscula</name>
    <dbReference type="NCBI Taxonomy" id="114810"/>
    <lineage>
        <taxon>Eukaryota</taxon>
        <taxon>Fungi</taxon>
        <taxon>Dikarya</taxon>
        <taxon>Ascomycota</taxon>
        <taxon>Pezizomycotina</taxon>
        <taxon>Sordariomycetes</taxon>
        <taxon>Xylariomycetidae</taxon>
        <taxon>Xylariales</taxon>
        <taxon>Xylariaceae</taxon>
        <taxon>Xylaria</taxon>
    </lineage>
</organism>
<comment type="caution">
    <text evidence="2">The sequence shown here is derived from an EMBL/GenBank/DDBJ whole genome shotgun (WGS) entry which is preliminary data.</text>
</comment>
<dbReference type="EMBL" id="JANPWZ010001241">
    <property type="protein sequence ID" value="KAJ3567414.1"/>
    <property type="molecule type" value="Genomic_DNA"/>
</dbReference>
<sequence length="176" mass="21090">MSENGSITCDPFNLDNCPDLVNITPYDEDIKLITPEECGCLEYLGMCSTARFDSRMSIAPANTCRLEYMRYMKHTTRFTEHLPRATDSGEIDRERGFFNPHDAFYPFYMWRRSKIARHHRRVAAKDQMRLTRTNSVEKTQETEKSKDKEPKWPIRYFVHKPRKFFNFIFRRRKVES</sequence>
<name>A0A9W8NBY0_9PEZI</name>
<accession>A0A9W8NBY0</accession>
<evidence type="ECO:0000256" key="1">
    <source>
        <dbReference type="SAM" id="MobiDB-lite"/>
    </source>
</evidence>
<dbReference type="Proteomes" id="UP001148614">
    <property type="component" value="Unassembled WGS sequence"/>
</dbReference>
<gene>
    <name evidence="2" type="ORF">NPX13_g6771</name>
</gene>
<feature type="compositionally biased region" description="Basic and acidic residues" evidence="1">
    <location>
        <begin position="138"/>
        <end position="147"/>
    </location>
</feature>
<proteinExistence type="predicted"/>
<keyword evidence="3" id="KW-1185">Reference proteome</keyword>
<evidence type="ECO:0000313" key="3">
    <source>
        <dbReference type="Proteomes" id="UP001148614"/>
    </source>
</evidence>
<dbReference type="AlphaFoldDB" id="A0A9W8NBY0"/>